<dbReference type="GO" id="GO:0030170">
    <property type="term" value="F:pyridoxal phosphate binding"/>
    <property type="evidence" value="ECO:0007669"/>
    <property type="project" value="InterPro"/>
</dbReference>
<reference evidence="3" key="1">
    <citation type="submission" date="2017-10" db="EMBL/GenBank/DDBJ databases">
        <authorList>
            <person name="Toshchakov S.V."/>
            <person name="Goeva M.A."/>
        </authorList>
    </citation>
    <scope>NUCLEOTIDE SEQUENCE [LARGE SCALE GENOMIC DNA]</scope>
    <source>
        <strain evidence="3">JR1/69-1-13</strain>
    </source>
</reference>
<comment type="caution">
    <text evidence="2">The sequence shown here is derived from an EMBL/GenBank/DDBJ whole genome shotgun (WGS) entry which is preliminary data.</text>
</comment>
<dbReference type="InterPro" id="IPR051446">
    <property type="entry name" value="HTH_trans_reg/aminotransferase"/>
</dbReference>
<dbReference type="Gene3D" id="3.90.1150.10">
    <property type="entry name" value="Aspartate Aminotransferase, domain 1"/>
    <property type="match status" value="1"/>
</dbReference>
<dbReference type="OrthoDB" id="9802328at2"/>
<protein>
    <recommendedName>
        <fullName evidence="1">Aminotransferase class I/classII large domain-containing protein</fullName>
    </recommendedName>
</protein>
<keyword evidence="3" id="KW-1185">Reference proteome</keyword>
<dbReference type="PANTHER" id="PTHR46577:SF1">
    <property type="entry name" value="HTH-TYPE TRANSCRIPTIONAL REGULATORY PROTEIN GABR"/>
    <property type="match status" value="1"/>
</dbReference>
<dbReference type="RefSeq" id="WP_109516285.1">
    <property type="nucleotide sequence ID" value="NZ_PDOA01000003.1"/>
</dbReference>
<name>A0A2U1V740_9PROT</name>
<feature type="domain" description="Aminotransferase class I/classII large" evidence="1">
    <location>
        <begin position="35"/>
        <end position="347"/>
    </location>
</feature>
<dbReference type="InterPro" id="IPR015421">
    <property type="entry name" value="PyrdxlP-dep_Trfase_major"/>
</dbReference>
<evidence type="ECO:0000313" key="3">
    <source>
        <dbReference type="Proteomes" id="UP000245048"/>
    </source>
</evidence>
<dbReference type="AlphaFoldDB" id="A0A2U1V740"/>
<dbReference type="InterPro" id="IPR015422">
    <property type="entry name" value="PyrdxlP-dep_Trfase_small"/>
</dbReference>
<sequence length="357" mass="37114">MYDLWVNYPAIPAQEAAVSGALRGLLEGGAPLPAAYGPPQGAEAARRAIAPLLGLAPGQALALTCGGQSALSVAFAAALAAAGPGRRRIAMEAHTFPMARHFLALEGVPTLGLPMDAEGMDLAALEQALASPEPPGVLYVMPVVHNPLGLTYSAARLAALAAIVARHDLWVVEDEAYAFLAAPELRPPSLASLLPERVFGMWSLSKMVSLSLRLGAVSAPAALAEVAAEQIRIRGLTANPVIAAATARLAEDGTAARLVAEKRAEGAARRALAREILGTARFATEPGDSWHIWMHRPAGEAEADFLARARAAEVSLAPATPFRHAGGEAPFFRLSLGGEAERARLAEGLGRLARVLT</sequence>
<dbReference type="CDD" id="cd00609">
    <property type="entry name" value="AAT_like"/>
    <property type="match status" value="1"/>
</dbReference>
<accession>A0A2U1V740</accession>
<organism evidence="2 3">
    <name type="scientific">Teichococcus aestuarii</name>
    <dbReference type="NCBI Taxonomy" id="568898"/>
    <lineage>
        <taxon>Bacteria</taxon>
        <taxon>Pseudomonadati</taxon>
        <taxon>Pseudomonadota</taxon>
        <taxon>Alphaproteobacteria</taxon>
        <taxon>Acetobacterales</taxon>
        <taxon>Roseomonadaceae</taxon>
        <taxon>Roseomonas</taxon>
    </lineage>
</organism>
<dbReference type="InterPro" id="IPR015424">
    <property type="entry name" value="PyrdxlP-dep_Trfase"/>
</dbReference>
<proteinExistence type="predicted"/>
<dbReference type="Pfam" id="PF00155">
    <property type="entry name" value="Aminotran_1_2"/>
    <property type="match status" value="1"/>
</dbReference>
<evidence type="ECO:0000313" key="2">
    <source>
        <dbReference type="EMBL" id="PWC29712.1"/>
    </source>
</evidence>
<evidence type="ECO:0000259" key="1">
    <source>
        <dbReference type="Pfam" id="PF00155"/>
    </source>
</evidence>
<dbReference type="EMBL" id="PDOA01000003">
    <property type="protein sequence ID" value="PWC29712.1"/>
    <property type="molecule type" value="Genomic_DNA"/>
</dbReference>
<dbReference type="SUPFAM" id="SSF53383">
    <property type="entry name" value="PLP-dependent transferases"/>
    <property type="match status" value="1"/>
</dbReference>
<dbReference type="Proteomes" id="UP000245048">
    <property type="component" value="Unassembled WGS sequence"/>
</dbReference>
<dbReference type="Gene3D" id="3.40.640.10">
    <property type="entry name" value="Type I PLP-dependent aspartate aminotransferase-like (Major domain)"/>
    <property type="match status" value="1"/>
</dbReference>
<gene>
    <name evidence="2" type="ORF">CR165_07215</name>
</gene>
<dbReference type="InterPro" id="IPR004839">
    <property type="entry name" value="Aminotransferase_I/II_large"/>
</dbReference>
<dbReference type="PANTHER" id="PTHR46577">
    <property type="entry name" value="HTH-TYPE TRANSCRIPTIONAL REGULATORY PROTEIN GABR"/>
    <property type="match status" value="1"/>
</dbReference>